<dbReference type="EMBL" id="CP011452">
    <property type="protein sequence ID" value="AKH42619.1"/>
    <property type="molecule type" value="Genomic_DNA"/>
</dbReference>
<reference evidence="1" key="1">
    <citation type="submission" date="2015-05" db="EMBL/GenBank/DDBJ databases">
        <title>The complete genome of Altererythrobacter atlanticus strain 26DY36.</title>
        <authorList>
            <person name="Wu Y.-H."/>
            <person name="Cheng H."/>
            <person name="Wu X.-W."/>
        </authorList>
    </citation>
    <scope>NUCLEOTIDE SEQUENCE [LARGE SCALE GENOMIC DNA]</scope>
    <source>
        <strain evidence="1">26DY36</strain>
    </source>
</reference>
<dbReference type="PATRIC" id="fig|1267766.3.peg.1590"/>
<name>A0A0F7KSQ6_9SPHN</name>
<dbReference type="Proteomes" id="UP000034392">
    <property type="component" value="Chromosome"/>
</dbReference>
<gene>
    <name evidence="1" type="ORF">WYH_01582</name>
</gene>
<evidence type="ECO:0000313" key="2">
    <source>
        <dbReference type="Proteomes" id="UP000034392"/>
    </source>
</evidence>
<dbReference type="STRING" id="1267766.WYH_01582"/>
<accession>A0A0F7KSQ6</accession>
<dbReference type="KEGG" id="aay:WYH_01582"/>
<sequence length="51" mass="5507">MRGEMDEIAWKVSSCRYGIECDKTFGMAGAEKSVAVALYNFAGLNKAATSK</sequence>
<protein>
    <submittedName>
        <fullName evidence="1">Uncharacterized protein</fullName>
    </submittedName>
</protein>
<dbReference type="AlphaFoldDB" id="A0A0F7KSQ6"/>
<keyword evidence="2" id="KW-1185">Reference proteome</keyword>
<proteinExistence type="predicted"/>
<evidence type="ECO:0000313" key="1">
    <source>
        <dbReference type="EMBL" id="AKH42619.1"/>
    </source>
</evidence>
<organism evidence="1 2">
    <name type="scientific">Croceibacterium atlanticum</name>
    <dbReference type="NCBI Taxonomy" id="1267766"/>
    <lineage>
        <taxon>Bacteria</taxon>
        <taxon>Pseudomonadati</taxon>
        <taxon>Pseudomonadota</taxon>
        <taxon>Alphaproteobacteria</taxon>
        <taxon>Sphingomonadales</taxon>
        <taxon>Erythrobacteraceae</taxon>
        <taxon>Croceibacterium</taxon>
    </lineage>
</organism>